<dbReference type="KEGG" id="cpor:BED41_05335"/>
<gene>
    <name evidence="1" type="ORF">BED41_05335</name>
</gene>
<dbReference type="Proteomes" id="UP000093044">
    <property type="component" value="Chromosome"/>
</dbReference>
<name>A0A1B2I3L6_9BACT</name>
<dbReference type="STRING" id="1197717.BED41_05335"/>
<reference evidence="1" key="1">
    <citation type="submission" date="2016-08" db="EMBL/GenBank/DDBJ databases">
        <title>Complete genome of Cloacibacillus porcorum.</title>
        <authorList>
            <person name="Looft T."/>
            <person name="Bayles D.O."/>
            <person name="Alt D.P."/>
        </authorList>
    </citation>
    <scope>NUCLEOTIDE SEQUENCE [LARGE SCALE GENOMIC DNA]</scope>
    <source>
        <strain evidence="1">CL-84</strain>
    </source>
</reference>
<keyword evidence="2" id="KW-1185">Reference proteome</keyword>
<protein>
    <submittedName>
        <fullName evidence="1">Uncharacterized protein</fullName>
    </submittedName>
</protein>
<sequence>MIDHSFVLRLYFITKLRPRPTAARRREEILRAILPDRRAFAACAAPAISSGRLRTAPPSGGCVFLYAAVKYEFSNIL</sequence>
<evidence type="ECO:0000313" key="1">
    <source>
        <dbReference type="EMBL" id="ANZ44564.1"/>
    </source>
</evidence>
<proteinExistence type="predicted"/>
<evidence type="ECO:0000313" key="2">
    <source>
        <dbReference type="Proteomes" id="UP000093044"/>
    </source>
</evidence>
<accession>A0A1B2I3L6</accession>
<dbReference type="AlphaFoldDB" id="A0A1B2I3L6"/>
<organism evidence="1 2">
    <name type="scientific">Cloacibacillus porcorum</name>
    <dbReference type="NCBI Taxonomy" id="1197717"/>
    <lineage>
        <taxon>Bacteria</taxon>
        <taxon>Thermotogati</taxon>
        <taxon>Synergistota</taxon>
        <taxon>Synergistia</taxon>
        <taxon>Synergistales</taxon>
        <taxon>Synergistaceae</taxon>
        <taxon>Cloacibacillus</taxon>
    </lineage>
</organism>
<dbReference type="EMBL" id="CP016757">
    <property type="protein sequence ID" value="ANZ44564.1"/>
    <property type="molecule type" value="Genomic_DNA"/>
</dbReference>